<dbReference type="Gene3D" id="3.40.50.1820">
    <property type="entry name" value="alpha/beta hydrolase"/>
    <property type="match status" value="1"/>
</dbReference>
<dbReference type="SUPFAM" id="SSF53474">
    <property type="entry name" value="alpha/beta-Hydrolases"/>
    <property type="match status" value="1"/>
</dbReference>
<name>A0A7C2WK95_9BACT</name>
<accession>A0A7C2WK95</accession>
<dbReference type="GO" id="GO:0016787">
    <property type="term" value="F:hydrolase activity"/>
    <property type="evidence" value="ECO:0007669"/>
    <property type="project" value="UniProtKB-KW"/>
</dbReference>
<dbReference type="PANTHER" id="PTHR43037:SF5">
    <property type="entry name" value="FERULOYL ESTERASE"/>
    <property type="match status" value="1"/>
</dbReference>
<keyword evidence="2 3" id="KW-0378">Hydrolase</keyword>
<dbReference type="InterPro" id="IPR029058">
    <property type="entry name" value="AB_hydrolase_fold"/>
</dbReference>
<dbReference type="InterPro" id="IPR050955">
    <property type="entry name" value="Plant_Biomass_Hydrol_Est"/>
</dbReference>
<evidence type="ECO:0000256" key="1">
    <source>
        <dbReference type="ARBA" id="ARBA00022729"/>
    </source>
</evidence>
<keyword evidence="1" id="KW-0732">Signal</keyword>
<comment type="caution">
    <text evidence="3">The sequence shown here is derived from an EMBL/GenBank/DDBJ whole genome shotgun (WGS) entry which is preliminary data.</text>
</comment>
<dbReference type="AlphaFoldDB" id="A0A7C2WK95"/>
<dbReference type="EMBL" id="DSID01000705">
    <property type="protein sequence ID" value="HEX71424.1"/>
    <property type="molecule type" value="Genomic_DNA"/>
</dbReference>
<evidence type="ECO:0000313" key="3">
    <source>
        <dbReference type="EMBL" id="HEX71424.1"/>
    </source>
</evidence>
<reference evidence="3" key="1">
    <citation type="journal article" date="2020" name="mSystems">
        <title>Genome- and Community-Level Interaction Insights into Carbon Utilization and Element Cycling Functions of Hydrothermarchaeota in Hydrothermal Sediment.</title>
        <authorList>
            <person name="Zhou Z."/>
            <person name="Liu Y."/>
            <person name="Xu W."/>
            <person name="Pan J."/>
            <person name="Luo Z.H."/>
            <person name="Li M."/>
        </authorList>
    </citation>
    <scope>NUCLEOTIDE SEQUENCE [LARGE SCALE GENOMIC DNA]</scope>
    <source>
        <strain evidence="3">SpSt-192</strain>
    </source>
</reference>
<dbReference type="PANTHER" id="PTHR43037">
    <property type="entry name" value="UNNAMED PRODUCT-RELATED"/>
    <property type="match status" value="1"/>
</dbReference>
<sequence>MSMTRRTQHRTGYGIGPTTLFASRADQRFSFCLYVPTSYHETGTRHYPLAVVVHGTNRPALQYRDAFADFAEAQECIVLAPLFPGGIDQPGEIHNYKFITYRDIRFDLVLLAMIDEVAEVYRIDKRRFLLHGFSGGGQFAHRFFYLHPERLLGISIGAPGVVTLLDERRDWWLGVRDVEQKFGRPLDYEAMRQVPVQMVIGAEDTDNWDIILAPDSPLWQAYWMPGANDAGQTRVERLEALRASFERAGIAVRFDVVPGVAHEGFKILEPVKEFFAAVLEGYRGAGSR</sequence>
<evidence type="ECO:0000256" key="2">
    <source>
        <dbReference type="ARBA" id="ARBA00022801"/>
    </source>
</evidence>
<organism evidence="3">
    <name type="scientific">Thermorudis sp</name>
    <dbReference type="NCBI Taxonomy" id="1969470"/>
    <lineage>
        <taxon>Bacteria</taxon>
        <taxon>Pseudomonadati</taxon>
        <taxon>Thermomicrobiota</taxon>
        <taxon>Thermomicrobia</taxon>
        <taxon>Thermomicrobia incertae sedis</taxon>
        <taxon>Thermorudis</taxon>
    </lineage>
</organism>
<protein>
    <submittedName>
        <fullName evidence="3">Alpha/beta hydrolase</fullName>
    </submittedName>
</protein>
<gene>
    <name evidence="3" type="ORF">ENP13_09330</name>
</gene>
<proteinExistence type="predicted"/>